<dbReference type="AlphaFoldDB" id="A0A8S4S8B1"/>
<reference evidence="1" key="1">
    <citation type="submission" date="2022-03" db="EMBL/GenBank/DDBJ databases">
        <authorList>
            <person name="Lindestad O."/>
        </authorList>
    </citation>
    <scope>NUCLEOTIDE SEQUENCE</scope>
</reference>
<accession>A0A8S4S8B1</accession>
<sequence length="90" mass="10042">MIGGPSRCIVMVHGLMVNEKPSSKANQNFAGYKVKVKVKNIFIQPRNKALPRKILNPRARSDWIFGLRAPHVRSNLGLGDDWSNGVENSD</sequence>
<gene>
    <name evidence="1" type="primary">jg12851</name>
    <name evidence="1" type="ORF">PAEG_LOCUS21999</name>
</gene>
<comment type="caution">
    <text evidence="1">The sequence shown here is derived from an EMBL/GenBank/DDBJ whole genome shotgun (WGS) entry which is preliminary data.</text>
</comment>
<dbReference type="EMBL" id="CAKXAJ010026001">
    <property type="protein sequence ID" value="CAH2249990.1"/>
    <property type="molecule type" value="Genomic_DNA"/>
</dbReference>
<proteinExistence type="predicted"/>
<keyword evidence="2" id="KW-1185">Reference proteome</keyword>
<organism evidence="1 2">
    <name type="scientific">Pararge aegeria aegeria</name>
    <dbReference type="NCBI Taxonomy" id="348720"/>
    <lineage>
        <taxon>Eukaryota</taxon>
        <taxon>Metazoa</taxon>
        <taxon>Ecdysozoa</taxon>
        <taxon>Arthropoda</taxon>
        <taxon>Hexapoda</taxon>
        <taxon>Insecta</taxon>
        <taxon>Pterygota</taxon>
        <taxon>Neoptera</taxon>
        <taxon>Endopterygota</taxon>
        <taxon>Lepidoptera</taxon>
        <taxon>Glossata</taxon>
        <taxon>Ditrysia</taxon>
        <taxon>Papilionoidea</taxon>
        <taxon>Nymphalidae</taxon>
        <taxon>Satyrinae</taxon>
        <taxon>Satyrini</taxon>
        <taxon>Parargina</taxon>
        <taxon>Pararge</taxon>
    </lineage>
</organism>
<protein>
    <submittedName>
        <fullName evidence="1">Jg12851 protein</fullName>
    </submittedName>
</protein>
<evidence type="ECO:0000313" key="1">
    <source>
        <dbReference type="EMBL" id="CAH2249990.1"/>
    </source>
</evidence>
<dbReference type="Proteomes" id="UP000838756">
    <property type="component" value="Unassembled WGS sequence"/>
</dbReference>
<evidence type="ECO:0000313" key="2">
    <source>
        <dbReference type="Proteomes" id="UP000838756"/>
    </source>
</evidence>
<name>A0A8S4S8B1_9NEOP</name>